<evidence type="ECO:0000313" key="1">
    <source>
        <dbReference type="EMBL" id="QHT37248.1"/>
    </source>
</evidence>
<proteinExistence type="predicted"/>
<sequence>MHNIAIVGNGSISDEQRAYIETFDTVVRFNNLESYRDGEKTSIIYFRSNNEKHLRLKGNPFPKFTSFSKHKAKYDAHTFVFVAPHINIVKNIPLIVKYYNTDNHYIIQKNQFDAPPKNVCWSTGYFGIIDMKIKYPDATLHLFGMCWHYLLPCGNLEKSIMSNLDNVVIHPTPYQCVHSK</sequence>
<dbReference type="AlphaFoldDB" id="A0A6C0F6G4"/>
<dbReference type="EMBL" id="MN738791">
    <property type="protein sequence ID" value="QHT37248.1"/>
    <property type="molecule type" value="Genomic_DNA"/>
</dbReference>
<protein>
    <submittedName>
        <fullName evidence="1">Uncharacterized protein</fullName>
    </submittedName>
</protein>
<name>A0A6C0F6G4_9ZZZZ</name>
<reference evidence="1" key="1">
    <citation type="journal article" date="2020" name="Nature">
        <title>Giant virus diversity and host interactions through global metagenomics.</title>
        <authorList>
            <person name="Schulz F."/>
            <person name="Roux S."/>
            <person name="Paez-Espino D."/>
            <person name="Jungbluth S."/>
            <person name="Walsh D.A."/>
            <person name="Denef V.J."/>
            <person name="McMahon K.D."/>
            <person name="Konstantinidis K.T."/>
            <person name="Eloe-Fadrosh E.A."/>
            <person name="Kyrpides N.C."/>
            <person name="Woyke T."/>
        </authorList>
    </citation>
    <scope>NUCLEOTIDE SEQUENCE</scope>
    <source>
        <strain evidence="1">GVMAG-S-ERX555967-131</strain>
    </source>
</reference>
<accession>A0A6C0F6G4</accession>
<organism evidence="1">
    <name type="scientific">viral metagenome</name>
    <dbReference type="NCBI Taxonomy" id="1070528"/>
    <lineage>
        <taxon>unclassified sequences</taxon>
        <taxon>metagenomes</taxon>
        <taxon>organismal metagenomes</taxon>
    </lineage>
</organism>